<reference evidence="1" key="1">
    <citation type="journal article" date="2021" name="Front. Microbiol.">
        <title>Comprehensive Comparative Genomics and Phenotyping of Methylobacterium Species.</title>
        <authorList>
            <person name="Alessa O."/>
            <person name="Ogura Y."/>
            <person name="Fujitani Y."/>
            <person name="Takami H."/>
            <person name="Hayashi T."/>
            <person name="Sahin N."/>
            <person name="Tani A."/>
        </authorList>
    </citation>
    <scope>NUCLEOTIDE SEQUENCE</scope>
    <source>
        <strain evidence="1">DSM 19015</strain>
    </source>
</reference>
<dbReference type="EMBL" id="BPQP01000002">
    <property type="protein sequence ID" value="GJD92952.1"/>
    <property type="molecule type" value="Genomic_DNA"/>
</dbReference>
<evidence type="ECO:0000313" key="1">
    <source>
        <dbReference type="EMBL" id="GJD92952.1"/>
    </source>
</evidence>
<proteinExistence type="predicted"/>
<gene>
    <name evidence="1" type="ORF">OCOJLMKI_0136</name>
</gene>
<dbReference type="Proteomes" id="UP001055125">
    <property type="component" value="Unassembled WGS sequence"/>
</dbReference>
<comment type="caution">
    <text evidence="1">The sequence shown here is derived from an EMBL/GenBank/DDBJ whole genome shotgun (WGS) entry which is preliminary data.</text>
</comment>
<sequence>MTLQVRFQPVTAATQQAHEPAQLVWVDQHLAALLVPAEVGWFLQVGFGRCEGEGVLFSTLAAADDWVRARMQEGAALPVT</sequence>
<dbReference type="RefSeq" id="WP_238242095.1">
    <property type="nucleotide sequence ID" value="NZ_BPQP01000002.1"/>
</dbReference>
<keyword evidence="2" id="KW-1185">Reference proteome</keyword>
<protein>
    <submittedName>
        <fullName evidence="1">Uncharacterized protein</fullName>
    </submittedName>
</protein>
<accession>A0ABQ4RTN8</accession>
<name>A0ABQ4RTN8_9HYPH</name>
<reference evidence="1" key="2">
    <citation type="submission" date="2021-08" db="EMBL/GenBank/DDBJ databases">
        <authorList>
            <person name="Tani A."/>
            <person name="Ola A."/>
            <person name="Ogura Y."/>
            <person name="Katsura K."/>
            <person name="Hayashi T."/>
        </authorList>
    </citation>
    <scope>NUCLEOTIDE SEQUENCE</scope>
    <source>
        <strain evidence="1">DSM 19015</strain>
    </source>
</reference>
<evidence type="ECO:0000313" key="2">
    <source>
        <dbReference type="Proteomes" id="UP001055125"/>
    </source>
</evidence>
<organism evidence="1 2">
    <name type="scientific">Methylobacterium iners</name>
    <dbReference type="NCBI Taxonomy" id="418707"/>
    <lineage>
        <taxon>Bacteria</taxon>
        <taxon>Pseudomonadati</taxon>
        <taxon>Pseudomonadota</taxon>
        <taxon>Alphaproteobacteria</taxon>
        <taxon>Hyphomicrobiales</taxon>
        <taxon>Methylobacteriaceae</taxon>
        <taxon>Methylobacterium</taxon>
    </lineage>
</organism>